<protein>
    <submittedName>
        <fullName evidence="2">NIPSNAP protein</fullName>
    </submittedName>
</protein>
<dbReference type="EMBL" id="QQBC01000001">
    <property type="protein sequence ID" value="RDI69039.1"/>
    <property type="molecule type" value="Genomic_DNA"/>
</dbReference>
<dbReference type="Gene3D" id="3.30.70.100">
    <property type="match status" value="1"/>
</dbReference>
<dbReference type="RefSeq" id="WP_067990921.1">
    <property type="nucleotide sequence ID" value="NZ_QQBC01000001.1"/>
</dbReference>
<feature type="domain" description="NIPSNAP" evidence="1">
    <location>
        <begin position="1"/>
        <end position="76"/>
    </location>
</feature>
<dbReference type="STRING" id="1210086.GCA_001613105_00431"/>
<comment type="caution">
    <text evidence="2">The sequence shown here is derived from an EMBL/GenBank/DDBJ whole genome shotgun (WGS) entry which is preliminary data.</text>
</comment>
<dbReference type="AlphaFoldDB" id="A0A370IEA0"/>
<evidence type="ECO:0000313" key="3">
    <source>
        <dbReference type="Proteomes" id="UP000254869"/>
    </source>
</evidence>
<dbReference type="Proteomes" id="UP000254869">
    <property type="component" value="Unassembled WGS sequence"/>
</dbReference>
<proteinExistence type="predicted"/>
<dbReference type="InterPro" id="IPR012577">
    <property type="entry name" value="NIPSNAP"/>
</dbReference>
<keyword evidence="3" id="KW-1185">Reference proteome</keyword>
<dbReference type="SUPFAM" id="SSF54909">
    <property type="entry name" value="Dimeric alpha+beta barrel"/>
    <property type="match status" value="1"/>
</dbReference>
<name>A0A370IEA0_9NOCA</name>
<sequence length="101" mass="12172">MRIYDAVPENLTIFHEFFRDWLLPVQLRHGARLIGRWQTDDDRVVAVWEYDDRDTYERIQRDVRADPDCHRAQAHRQTLPTLFTTRDEVFMHAAPQLDHPT</sequence>
<organism evidence="2 3">
    <name type="scientific">Nocardia pseudobrasiliensis</name>
    <dbReference type="NCBI Taxonomy" id="45979"/>
    <lineage>
        <taxon>Bacteria</taxon>
        <taxon>Bacillati</taxon>
        <taxon>Actinomycetota</taxon>
        <taxon>Actinomycetes</taxon>
        <taxon>Mycobacteriales</taxon>
        <taxon>Nocardiaceae</taxon>
        <taxon>Nocardia</taxon>
    </lineage>
</organism>
<evidence type="ECO:0000313" key="2">
    <source>
        <dbReference type="EMBL" id="RDI69039.1"/>
    </source>
</evidence>
<dbReference type="Pfam" id="PF07978">
    <property type="entry name" value="NIPSNAP"/>
    <property type="match status" value="1"/>
</dbReference>
<accession>A0A370IEA0</accession>
<evidence type="ECO:0000259" key="1">
    <source>
        <dbReference type="Pfam" id="PF07978"/>
    </source>
</evidence>
<reference evidence="2 3" key="1">
    <citation type="submission" date="2018-07" db="EMBL/GenBank/DDBJ databases">
        <title>Genomic Encyclopedia of Type Strains, Phase IV (KMG-IV): sequencing the most valuable type-strain genomes for metagenomic binning, comparative biology and taxonomic classification.</title>
        <authorList>
            <person name="Goeker M."/>
        </authorList>
    </citation>
    <scope>NUCLEOTIDE SEQUENCE [LARGE SCALE GENOMIC DNA]</scope>
    <source>
        <strain evidence="2 3">DSM 44290</strain>
    </source>
</reference>
<gene>
    <name evidence="2" type="ORF">DFR76_101577</name>
</gene>
<dbReference type="InterPro" id="IPR011008">
    <property type="entry name" value="Dimeric_a/b-barrel"/>
</dbReference>